<dbReference type="GO" id="GO:0006260">
    <property type="term" value="P:DNA replication"/>
    <property type="evidence" value="ECO:0007669"/>
    <property type="project" value="UniProtKB-KW"/>
</dbReference>
<comment type="function">
    <text evidence="1">Possible endonuclease which induces a single-strand cut and initiates DNA replication.</text>
</comment>
<evidence type="ECO:0000256" key="1">
    <source>
        <dbReference type="ARBA" id="ARBA00003293"/>
    </source>
</evidence>
<organism evidence="8 9">
    <name type="scientific">Bibersteinia trehalosi</name>
    <name type="common">Pasteurella trehalosi</name>
    <dbReference type="NCBI Taxonomy" id="47735"/>
    <lineage>
        <taxon>Bacteria</taxon>
        <taxon>Pseudomonadati</taxon>
        <taxon>Pseudomonadota</taxon>
        <taxon>Gammaproteobacteria</taxon>
        <taxon>Pasteurellales</taxon>
        <taxon>Pasteurellaceae</taxon>
        <taxon>Bibersteinia</taxon>
    </lineage>
</organism>
<dbReference type="InterPro" id="IPR008766">
    <property type="entry name" value="Replication_gene_A-like"/>
</dbReference>
<evidence type="ECO:0000313" key="8">
    <source>
        <dbReference type="EMBL" id="RRN04776.1"/>
    </source>
</evidence>
<evidence type="ECO:0000256" key="5">
    <source>
        <dbReference type="ARBA" id="ARBA00022759"/>
    </source>
</evidence>
<sequence>MNNTDWILSEQEQAEMFPPLVVEPAPETLPSIFQPVFSDAESKPADFYQRTPVQRELFELDPENDSHRADYFKHFSKSIADFFAVQIKKRIKAYGSVYANQWFSEQKAQQINRLQMVMAHYSEALSIFQMPYQDLTAVENLPFAMSQGKNPMPLYWGKRHKESTREFEQRKQARVAEALQIFPTLTERLANSHNTLRQAKLTPLYQMNSKQIKQLADNFAQFISDELNRACDLAMPSVQNSEQAYKTLLGIYNEIAEKVARFKLSLNAVKQETALVTALLKITDPKTWERKFNQMAKKQAEHFRIAVGMVHSSLGGYVSNDRLREFEEQKRANFEFIKNSIIINTLNHEEQHELLDIWLKSSANPKINRIELMTRLRGYEEIADEYGDLGVFVTLTAPSKYHAMLQQGGANPKWNGASPTMSKDYLNRVWARIRSAFKREDVPVYGLRVAEPHHDATPHYHFVLWTVPEKMRELKRIMYRYALEEDGDEKGAKRRRCTFKLIDKEKGSATAYVSKYISKNIDALGMDDLLADETGKPAKEAAARAKAWATLWNIRQFQFVGGASVGVWRELRRLGSMKQSNETVDTGRAISDVGCYASYLVFQGGIFALRKEQKLRLHYIETEPNKYQETRQKVQGVMVQATGETVKTRLKEWAIGKMSKEWKENKARHQAELQAERDMGALEKAGLPALGLVSVTIRGQKNNQISDEARNCIRNELIKMRGRVTEHQIDDLLNGKRLKIWGNSQKTIYLTYNRGQLIEQIVDNQQIN</sequence>
<dbReference type="GO" id="GO:0004519">
    <property type="term" value="F:endonuclease activity"/>
    <property type="evidence" value="ECO:0007669"/>
    <property type="project" value="UniProtKB-KW"/>
</dbReference>
<evidence type="ECO:0000256" key="6">
    <source>
        <dbReference type="ARBA" id="ARBA00022801"/>
    </source>
</evidence>
<protein>
    <submittedName>
        <fullName evidence="8">Replication endonuclease</fullName>
    </submittedName>
</protein>
<evidence type="ECO:0000313" key="9">
    <source>
        <dbReference type="Proteomes" id="UP000276010"/>
    </source>
</evidence>
<reference evidence="8 9" key="1">
    <citation type="submission" date="2018-11" db="EMBL/GenBank/DDBJ databases">
        <title>Whole genome sequence of Bibersteinia trehalosi strain OADDL-BT1 an multidrug resistant pathogen isolate.</title>
        <authorList>
            <person name="Couger M."/>
            <person name="Ramachandran A."/>
        </authorList>
    </citation>
    <scope>NUCLEOTIDE SEQUENCE [LARGE SCALE GENOMIC DNA]</scope>
    <source>
        <strain evidence="8 9">OADDL-BT1</strain>
    </source>
</reference>
<dbReference type="Pfam" id="PF05840">
    <property type="entry name" value="Phage_GPA"/>
    <property type="match status" value="1"/>
</dbReference>
<comment type="similarity">
    <text evidence="2">Belongs to the phage GPA family.</text>
</comment>
<keyword evidence="4" id="KW-0540">Nuclease</keyword>
<evidence type="ECO:0000256" key="3">
    <source>
        <dbReference type="ARBA" id="ARBA00022705"/>
    </source>
</evidence>
<keyword evidence="5 8" id="KW-0255">Endonuclease</keyword>
<dbReference type="EMBL" id="RRUC01000015">
    <property type="protein sequence ID" value="RRN04776.1"/>
    <property type="molecule type" value="Genomic_DNA"/>
</dbReference>
<keyword evidence="6" id="KW-0378">Hydrolase</keyword>
<dbReference type="RefSeq" id="WP_125134756.1">
    <property type="nucleotide sequence ID" value="NZ_RRUC01000015.1"/>
</dbReference>
<gene>
    <name evidence="8" type="ORF">EIM44_04885</name>
</gene>
<evidence type="ECO:0000256" key="2">
    <source>
        <dbReference type="ARBA" id="ARBA00009260"/>
    </source>
</evidence>
<keyword evidence="3" id="KW-0235">DNA replication</keyword>
<comment type="caution">
    <text evidence="8">The sequence shown here is derived from an EMBL/GenBank/DDBJ whole genome shotgun (WGS) entry which is preliminary data.</text>
</comment>
<dbReference type="AlphaFoldDB" id="A0A426FJ55"/>
<name>A0A426FJ55_BIBTR</name>
<proteinExistence type="inferred from homology"/>
<dbReference type="GO" id="GO:0016787">
    <property type="term" value="F:hydrolase activity"/>
    <property type="evidence" value="ECO:0007669"/>
    <property type="project" value="UniProtKB-KW"/>
</dbReference>
<feature type="domain" description="Replication gene A protein-like" evidence="7">
    <location>
        <begin position="210"/>
        <end position="523"/>
    </location>
</feature>
<evidence type="ECO:0000256" key="4">
    <source>
        <dbReference type="ARBA" id="ARBA00022722"/>
    </source>
</evidence>
<evidence type="ECO:0000259" key="7">
    <source>
        <dbReference type="Pfam" id="PF05840"/>
    </source>
</evidence>
<dbReference type="Proteomes" id="UP000276010">
    <property type="component" value="Unassembled WGS sequence"/>
</dbReference>
<accession>A0A426FJ55</accession>